<feature type="compositionally biased region" description="Pro residues" evidence="1">
    <location>
        <begin position="182"/>
        <end position="197"/>
    </location>
</feature>
<dbReference type="Proteomes" id="UP000597507">
    <property type="component" value="Unassembled WGS sequence"/>
</dbReference>
<evidence type="ECO:0000256" key="2">
    <source>
        <dbReference type="SAM" id="Phobius"/>
    </source>
</evidence>
<protein>
    <submittedName>
        <fullName evidence="3">Uncharacterized protein</fullName>
    </submittedName>
</protein>
<keyword evidence="4" id="KW-1185">Reference proteome</keyword>
<keyword evidence="2" id="KW-1133">Transmembrane helix</keyword>
<sequence>MGVPGRLFGLRGWAAVSAALHLAVALLALFDYRFRRFEEPPEMAIAVELVAELPPQQARGEQPAPEEAAPEPAPIPPPPAPTSPPAPEAQPRLPVAPPPPPPPPPPAPAATPTPPAPAAPAPQVAAASPPAPTPPLPVPPPPPPMPAPQAEARPPLPLPPPPAPPPPPPPARQAARPEPPRPDPPLPRPPVPPPPQPSREANAQGQTPPVPRPQERSREVLNTLERLRTAQRQTEPPRARPNPAPAPPTAGGGAPAGAAPLTAGEIRGLAEQISECWNVDPGMMGLAEIVVELKVQLDAQGNVRNVVPASAIPSDPRARSVYESARRALLSPQCNPLRVPPDKLQTVMASTFRFSPRGLVR</sequence>
<reference evidence="3 4" key="1">
    <citation type="journal article" date="2014" name="Int. J. Syst. Evol. Microbiol.">
        <title>Complete genome sequence of Corynebacterium casei LMG S-19264T (=DSM 44701T), isolated from a smear-ripened cheese.</title>
        <authorList>
            <consortium name="US DOE Joint Genome Institute (JGI-PGF)"/>
            <person name="Walter F."/>
            <person name="Albersmeier A."/>
            <person name="Kalinowski J."/>
            <person name="Ruckert C."/>
        </authorList>
    </citation>
    <scope>NUCLEOTIDE SEQUENCE [LARGE SCALE GENOMIC DNA]</scope>
    <source>
        <strain evidence="3 4">CGMCC 1.16330</strain>
    </source>
</reference>
<evidence type="ECO:0000313" key="3">
    <source>
        <dbReference type="EMBL" id="GGG45021.1"/>
    </source>
</evidence>
<dbReference type="SUPFAM" id="SSF74653">
    <property type="entry name" value="TolA/TonB C-terminal domain"/>
    <property type="match status" value="1"/>
</dbReference>
<feature type="compositionally biased region" description="Low complexity" evidence="1">
    <location>
        <begin position="55"/>
        <end position="67"/>
    </location>
</feature>
<dbReference type="AlphaFoldDB" id="A0A8J2ZDQ0"/>
<feature type="compositionally biased region" description="Pro residues" evidence="1">
    <location>
        <begin position="239"/>
        <end position="248"/>
    </location>
</feature>
<keyword evidence="2" id="KW-0812">Transmembrane</keyword>
<proteinExistence type="predicted"/>
<dbReference type="PRINTS" id="PR01217">
    <property type="entry name" value="PRICHEXTENSN"/>
</dbReference>
<name>A0A8J2ZDQ0_9PROT</name>
<organism evidence="3 4">
    <name type="scientific">Caldovatus sediminis</name>
    <dbReference type="NCBI Taxonomy" id="2041189"/>
    <lineage>
        <taxon>Bacteria</taxon>
        <taxon>Pseudomonadati</taxon>
        <taxon>Pseudomonadota</taxon>
        <taxon>Alphaproteobacteria</taxon>
        <taxon>Acetobacterales</taxon>
        <taxon>Roseomonadaceae</taxon>
        <taxon>Caldovatus</taxon>
    </lineage>
</organism>
<keyword evidence="2" id="KW-0472">Membrane</keyword>
<dbReference type="Gene3D" id="3.30.1150.10">
    <property type="match status" value="1"/>
</dbReference>
<dbReference type="EMBL" id="BMKS01000013">
    <property type="protein sequence ID" value="GGG45021.1"/>
    <property type="molecule type" value="Genomic_DNA"/>
</dbReference>
<feature type="transmembrane region" description="Helical" evidence="2">
    <location>
        <begin position="12"/>
        <end position="30"/>
    </location>
</feature>
<feature type="compositionally biased region" description="Pro residues" evidence="1">
    <location>
        <begin position="129"/>
        <end position="147"/>
    </location>
</feature>
<evidence type="ECO:0000256" key="1">
    <source>
        <dbReference type="SAM" id="MobiDB-lite"/>
    </source>
</evidence>
<feature type="region of interest" description="Disordered" evidence="1">
    <location>
        <begin position="55"/>
        <end position="260"/>
    </location>
</feature>
<comment type="caution">
    <text evidence="3">The sequence shown here is derived from an EMBL/GenBank/DDBJ whole genome shotgun (WGS) entry which is preliminary data.</text>
</comment>
<feature type="compositionally biased region" description="Pro residues" evidence="1">
    <location>
        <begin position="154"/>
        <end position="171"/>
    </location>
</feature>
<gene>
    <name evidence="3" type="ORF">GCM10010964_35510</name>
</gene>
<accession>A0A8J2ZDQ0</accession>
<evidence type="ECO:0000313" key="4">
    <source>
        <dbReference type="Proteomes" id="UP000597507"/>
    </source>
</evidence>
<feature type="compositionally biased region" description="Pro residues" evidence="1">
    <location>
        <begin position="71"/>
        <end position="120"/>
    </location>
</feature>